<protein>
    <submittedName>
        <fullName evidence="7">HLH domain containing protein</fullName>
    </submittedName>
</protein>
<keyword evidence="8" id="KW-1185">Reference proteome</keyword>
<dbReference type="GO" id="GO:0000981">
    <property type="term" value="F:DNA-binding transcription factor activity, RNA polymerase II-specific"/>
    <property type="evidence" value="ECO:0000318"/>
    <property type="project" value="GO_Central"/>
</dbReference>
<comment type="subcellular location">
    <subcellularLocation>
        <location evidence="1">Nucleus</location>
    </subcellularLocation>
</comment>
<feature type="region of interest" description="Disordered" evidence="6">
    <location>
        <begin position="61"/>
        <end position="80"/>
    </location>
</feature>
<keyword evidence="4" id="KW-0804">Transcription</keyword>
<evidence type="ECO:0000256" key="6">
    <source>
        <dbReference type="SAM" id="MobiDB-lite"/>
    </source>
</evidence>
<keyword evidence="5" id="KW-0539">Nucleus</keyword>
<dbReference type="InterPro" id="IPR051098">
    <property type="entry name" value="NeuroDiff_E-box_TFs"/>
</dbReference>
<evidence type="ECO:0000256" key="5">
    <source>
        <dbReference type="ARBA" id="ARBA00023242"/>
    </source>
</evidence>
<dbReference type="PANTHER" id="PTHR11793:SF13">
    <property type="entry name" value="PROTEIN DAUGHTERLESS"/>
    <property type="match status" value="1"/>
</dbReference>
<dbReference type="EnsemblMetazoa" id="PPA24788.1">
    <property type="protein sequence ID" value="PPA24788.1"/>
    <property type="gene ID" value="WBGene00114342"/>
</dbReference>
<dbReference type="SMART" id="SM00353">
    <property type="entry name" value="HLH"/>
    <property type="match status" value="1"/>
</dbReference>
<dbReference type="GO" id="GO:0005667">
    <property type="term" value="C:transcription regulator complex"/>
    <property type="evidence" value="ECO:0000318"/>
    <property type="project" value="GO_Central"/>
</dbReference>
<accession>A0A8R1UF44</accession>
<name>A0A2A6CEP6_PRIPA</name>
<dbReference type="GO" id="GO:0006357">
    <property type="term" value="P:regulation of transcription by RNA polymerase II"/>
    <property type="evidence" value="ECO:0000318"/>
    <property type="project" value="GO_Central"/>
</dbReference>
<reference evidence="8" key="1">
    <citation type="journal article" date="2008" name="Nat. Genet.">
        <title>The Pristionchus pacificus genome provides a unique perspective on nematode lifestyle and parasitism.</title>
        <authorList>
            <person name="Dieterich C."/>
            <person name="Clifton S.W."/>
            <person name="Schuster L.N."/>
            <person name="Chinwalla A."/>
            <person name="Delehaunty K."/>
            <person name="Dinkelacker I."/>
            <person name="Fulton L."/>
            <person name="Fulton R."/>
            <person name="Godfrey J."/>
            <person name="Minx P."/>
            <person name="Mitreva M."/>
            <person name="Roeseler W."/>
            <person name="Tian H."/>
            <person name="Witte H."/>
            <person name="Yang S.P."/>
            <person name="Wilson R.K."/>
            <person name="Sommer R.J."/>
        </authorList>
    </citation>
    <scope>NUCLEOTIDE SEQUENCE [LARGE SCALE GENOMIC DNA]</scope>
    <source>
        <strain evidence="8">PS312</strain>
    </source>
</reference>
<reference evidence="7" key="2">
    <citation type="submission" date="2022-06" db="UniProtKB">
        <authorList>
            <consortium name="EnsemblMetazoa"/>
        </authorList>
    </citation>
    <scope>IDENTIFICATION</scope>
    <source>
        <strain evidence="7">PS312</strain>
    </source>
</reference>
<evidence type="ECO:0000256" key="3">
    <source>
        <dbReference type="ARBA" id="ARBA00023125"/>
    </source>
</evidence>
<dbReference type="PROSITE" id="PS50888">
    <property type="entry name" value="BHLH"/>
    <property type="match status" value="1"/>
</dbReference>
<dbReference type="PANTHER" id="PTHR11793">
    <property type="entry name" value="BASIC HELIX-LOOP-HELIX TRANSCRIPTION FACTOR"/>
    <property type="match status" value="1"/>
</dbReference>
<dbReference type="AlphaFoldDB" id="A0A2A6CEP6"/>
<accession>A0A2A6CEP6</accession>
<evidence type="ECO:0000256" key="1">
    <source>
        <dbReference type="ARBA" id="ARBA00004123"/>
    </source>
</evidence>
<keyword evidence="2" id="KW-0805">Transcription regulation</keyword>
<dbReference type="Pfam" id="PF00010">
    <property type="entry name" value="HLH"/>
    <property type="match status" value="1"/>
</dbReference>
<dbReference type="GO" id="GO:0000978">
    <property type="term" value="F:RNA polymerase II cis-regulatory region sequence-specific DNA binding"/>
    <property type="evidence" value="ECO:0000318"/>
    <property type="project" value="GO_Central"/>
</dbReference>
<evidence type="ECO:0000313" key="8">
    <source>
        <dbReference type="Proteomes" id="UP000005239"/>
    </source>
</evidence>
<evidence type="ECO:0000256" key="4">
    <source>
        <dbReference type="ARBA" id="ARBA00023163"/>
    </source>
</evidence>
<dbReference type="Proteomes" id="UP000005239">
    <property type="component" value="Unassembled WGS sequence"/>
</dbReference>
<feature type="compositionally biased region" description="Low complexity" evidence="6">
    <location>
        <begin position="264"/>
        <end position="288"/>
    </location>
</feature>
<evidence type="ECO:0000313" key="7">
    <source>
        <dbReference type="EnsemblMetazoa" id="PPA24788.1"/>
    </source>
</evidence>
<organism evidence="7 8">
    <name type="scientific">Pristionchus pacificus</name>
    <name type="common">Parasitic nematode worm</name>
    <dbReference type="NCBI Taxonomy" id="54126"/>
    <lineage>
        <taxon>Eukaryota</taxon>
        <taxon>Metazoa</taxon>
        <taxon>Ecdysozoa</taxon>
        <taxon>Nematoda</taxon>
        <taxon>Chromadorea</taxon>
        <taxon>Rhabditida</taxon>
        <taxon>Rhabditina</taxon>
        <taxon>Diplogasteromorpha</taxon>
        <taxon>Diplogasteroidea</taxon>
        <taxon>Neodiplogasteridae</taxon>
        <taxon>Pristionchus</taxon>
    </lineage>
</organism>
<gene>
    <name evidence="7" type="primary">WBGene00114342</name>
</gene>
<dbReference type="SUPFAM" id="SSF47459">
    <property type="entry name" value="HLH, helix-loop-helix DNA-binding domain"/>
    <property type="match status" value="1"/>
</dbReference>
<keyword evidence="3" id="KW-0238">DNA-binding</keyword>
<sequence length="438" mass="44097">MASQPPSSAALAAEAATVSAAGTPSAFAAATSSGAFPTGYENTYYQDQYWMPQNYGGYSVLPPPDLSQSSGQPLPSLPTSGAADIVELGSTSTSTTAPVPATYDMAPPTADALQNMYNWGYYMPSMAGAGGAGVYSTDPAALAAAAAAGGYADPTALAAAQATDAQQQLHNFYMGQPAPTDIAGTSTGLDPSPYLIPGAGHSQISPGHFDYTAGLSMYGGASGAVTGLAARSSSSMSGRNSSAAAAAAGSGGAKTRKVKAAAASARTSGGGMSSMASGSIASGSINGDSDGEGGSDKEVVRRDQNNARERIRVRDINQAFKELGKMCYQVNGKMIYELQHSSMGGANGGAGGDKAQTKLGILHQAVEVIQKLEEQVRQRNLNPKSAAHLRRTHGDDLKQAPGGLGLGMSDDDKSRVLASLQTGAGAFAMPGPSGGYGI</sequence>
<feature type="compositionally biased region" description="Basic and acidic residues" evidence="6">
    <location>
        <begin position="294"/>
        <end position="304"/>
    </location>
</feature>
<feature type="region of interest" description="Disordered" evidence="6">
    <location>
        <begin position="264"/>
        <end position="304"/>
    </location>
</feature>
<dbReference type="GO" id="GO:0046983">
    <property type="term" value="F:protein dimerization activity"/>
    <property type="evidence" value="ECO:0007669"/>
    <property type="project" value="InterPro"/>
</dbReference>
<dbReference type="InterPro" id="IPR036638">
    <property type="entry name" value="HLH_DNA-bd_sf"/>
</dbReference>
<evidence type="ECO:0000256" key="2">
    <source>
        <dbReference type="ARBA" id="ARBA00023015"/>
    </source>
</evidence>
<dbReference type="InterPro" id="IPR011598">
    <property type="entry name" value="bHLH_dom"/>
</dbReference>
<feature type="region of interest" description="Disordered" evidence="6">
    <location>
        <begin position="384"/>
        <end position="403"/>
    </location>
</feature>
<dbReference type="Gene3D" id="4.10.280.10">
    <property type="entry name" value="Helix-loop-helix DNA-binding domain"/>
    <property type="match status" value="1"/>
</dbReference>
<dbReference type="GO" id="GO:0000785">
    <property type="term" value="C:chromatin"/>
    <property type="evidence" value="ECO:0000318"/>
    <property type="project" value="GO_Central"/>
</dbReference>
<dbReference type="GO" id="GO:0005634">
    <property type="term" value="C:nucleus"/>
    <property type="evidence" value="ECO:0007669"/>
    <property type="project" value="UniProtKB-SubCell"/>
</dbReference>
<proteinExistence type="predicted"/>
<feature type="compositionally biased region" description="Low complexity" evidence="6">
    <location>
        <begin position="66"/>
        <end position="78"/>
    </location>
</feature>